<accession>A0A7M2WUU1</accession>
<evidence type="ECO:0000259" key="4">
    <source>
        <dbReference type="PROSITE" id="PS51186"/>
    </source>
</evidence>
<dbReference type="PANTHER" id="PTHR10545:SF29">
    <property type="entry name" value="GH14572P-RELATED"/>
    <property type="match status" value="1"/>
</dbReference>
<name>A0A7M2WUU1_9BACT</name>
<evidence type="ECO:0000256" key="3">
    <source>
        <dbReference type="ARBA" id="ARBA00023315"/>
    </source>
</evidence>
<reference evidence="5 6" key="1">
    <citation type="submission" date="2020-10" db="EMBL/GenBank/DDBJ databases">
        <title>Wide distribution of Phycisphaera-like planctomycetes from WD2101 soil group in peatlands and genome analysis of the first cultivated representative.</title>
        <authorList>
            <person name="Dedysh S.N."/>
            <person name="Beletsky A.V."/>
            <person name="Ivanova A."/>
            <person name="Kulichevskaya I.S."/>
            <person name="Suzina N.E."/>
            <person name="Philippov D.A."/>
            <person name="Rakitin A.L."/>
            <person name="Mardanov A.V."/>
            <person name="Ravin N.V."/>
        </authorList>
    </citation>
    <scope>NUCLEOTIDE SEQUENCE [LARGE SCALE GENOMIC DNA]</scope>
    <source>
        <strain evidence="5 6">M1803</strain>
    </source>
</reference>
<dbReference type="CDD" id="cd04301">
    <property type="entry name" value="NAT_SF"/>
    <property type="match status" value="1"/>
</dbReference>
<dbReference type="GO" id="GO:0008080">
    <property type="term" value="F:N-acetyltransferase activity"/>
    <property type="evidence" value="ECO:0007669"/>
    <property type="project" value="TreeGrafter"/>
</dbReference>
<evidence type="ECO:0000256" key="1">
    <source>
        <dbReference type="ARBA" id="ARBA00008694"/>
    </source>
</evidence>
<evidence type="ECO:0000313" key="5">
    <source>
        <dbReference type="EMBL" id="QOV88310.1"/>
    </source>
</evidence>
<evidence type="ECO:0000256" key="2">
    <source>
        <dbReference type="ARBA" id="ARBA00022679"/>
    </source>
</evidence>
<dbReference type="KEGG" id="hbs:IPV69_18950"/>
<keyword evidence="3" id="KW-0012">Acyltransferase</keyword>
<organism evidence="5 6">
    <name type="scientific">Humisphaera borealis</name>
    <dbReference type="NCBI Taxonomy" id="2807512"/>
    <lineage>
        <taxon>Bacteria</taxon>
        <taxon>Pseudomonadati</taxon>
        <taxon>Planctomycetota</taxon>
        <taxon>Phycisphaerae</taxon>
        <taxon>Tepidisphaerales</taxon>
        <taxon>Tepidisphaeraceae</taxon>
        <taxon>Humisphaera</taxon>
    </lineage>
</organism>
<keyword evidence="2" id="KW-0808">Transferase</keyword>
<dbReference type="PANTHER" id="PTHR10545">
    <property type="entry name" value="DIAMINE N-ACETYLTRANSFERASE"/>
    <property type="match status" value="1"/>
</dbReference>
<dbReference type="Pfam" id="PF00583">
    <property type="entry name" value="Acetyltransf_1"/>
    <property type="match status" value="1"/>
</dbReference>
<proteinExistence type="inferred from homology"/>
<dbReference type="PROSITE" id="PS51186">
    <property type="entry name" value="GNAT"/>
    <property type="match status" value="1"/>
</dbReference>
<comment type="similarity">
    <text evidence="1">Belongs to the acetyltransferase family.</text>
</comment>
<dbReference type="EMBL" id="CP063458">
    <property type="protein sequence ID" value="QOV88310.1"/>
    <property type="molecule type" value="Genomic_DNA"/>
</dbReference>
<sequence length="161" mass="18069">MPDPDIIIAPATRADVPIIHRFVTLLAEYEKLSDQMVATEAMFADTLFGDRPYAEVLIARYRGEPAGFALFFHNYSTWLAKPGIYLEDLFVLPELRGKGIGKALLVALAKVASARDCGRMEWSVLDWNTPSIEFYESLGAVRMKEWNLYRLTAPGIAKLAE</sequence>
<dbReference type="InterPro" id="IPR000182">
    <property type="entry name" value="GNAT_dom"/>
</dbReference>
<dbReference type="InterPro" id="IPR051016">
    <property type="entry name" value="Diverse_Substrate_AcTransf"/>
</dbReference>
<gene>
    <name evidence="5" type="ORF">IPV69_18950</name>
</gene>
<dbReference type="FunFam" id="3.40.630.30:FF:000064">
    <property type="entry name" value="GNAT family acetyltransferase"/>
    <property type="match status" value="1"/>
</dbReference>
<evidence type="ECO:0000313" key="6">
    <source>
        <dbReference type="Proteomes" id="UP000593765"/>
    </source>
</evidence>
<dbReference type="InterPro" id="IPR016181">
    <property type="entry name" value="Acyl_CoA_acyltransferase"/>
</dbReference>
<keyword evidence="6" id="KW-1185">Reference proteome</keyword>
<dbReference type="SUPFAM" id="SSF55729">
    <property type="entry name" value="Acyl-CoA N-acyltransferases (Nat)"/>
    <property type="match status" value="1"/>
</dbReference>
<dbReference type="RefSeq" id="WP_206291288.1">
    <property type="nucleotide sequence ID" value="NZ_CP063458.1"/>
</dbReference>
<dbReference type="Proteomes" id="UP000593765">
    <property type="component" value="Chromosome"/>
</dbReference>
<dbReference type="Gene3D" id="3.40.630.30">
    <property type="match status" value="1"/>
</dbReference>
<feature type="domain" description="N-acetyltransferase" evidence="4">
    <location>
        <begin position="6"/>
        <end position="161"/>
    </location>
</feature>
<dbReference type="AlphaFoldDB" id="A0A7M2WUU1"/>
<protein>
    <submittedName>
        <fullName evidence="5">GNAT family N-acetyltransferase</fullName>
    </submittedName>
</protein>